<evidence type="ECO:0000313" key="2">
    <source>
        <dbReference type="Proteomes" id="UP000590511"/>
    </source>
</evidence>
<organism evidence="1 2">
    <name type="scientific">Actinoplanes lobatus</name>
    <dbReference type="NCBI Taxonomy" id="113568"/>
    <lineage>
        <taxon>Bacteria</taxon>
        <taxon>Bacillati</taxon>
        <taxon>Actinomycetota</taxon>
        <taxon>Actinomycetes</taxon>
        <taxon>Micromonosporales</taxon>
        <taxon>Micromonosporaceae</taxon>
        <taxon>Actinoplanes</taxon>
    </lineage>
</organism>
<protein>
    <submittedName>
        <fullName evidence="1">Uncharacterized protein</fullName>
    </submittedName>
</protein>
<reference evidence="1 2" key="1">
    <citation type="submission" date="2020-08" db="EMBL/GenBank/DDBJ databases">
        <title>Sequencing the genomes of 1000 actinobacteria strains.</title>
        <authorList>
            <person name="Klenk H.-P."/>
        </authorList>
    </citation>
    <scope>NUCLEOTIDE SEQUENCE [LARGE SCALE GENOMIC DNA]</scope>
    <source>
        <strain evidence="1 2">DSM 43150</strain>
    </source>
</reference>
<name>A0A7W7MLN2_9ACTN</name>
<sequence>MTERSGGRLGVLSVLAEAMRVPVETMQACLQVAGGRGR</sequence>
<gene>
    <name evidence="1" type="ORF">BJ964_009218</name>
</gene>
<dbReference type="AlphaFoldDB" id="A0A7W7MLN2"/>
<evidence type="ECO:0000313" key="1">
    <source>
        <dbReference type="EMBL" id="MBB4755057.1"/>
    </source>
</evidence>
<dbReference type="EMBL" id="JACHNC010000001">
    <property type="protein sequence ID" value="MBB4755057.1"/>
    <property type="molecule type" value="Genomic_DNA"/>
</dbReference>
<accession>A0A7W7MLN2</accession>
<comment type="caution">
    <text evidence="1">The sequence shown here is derived from an EMBL/GenBank/DDBJ whole genome shotgun (WGS) entry which is preliminary data.</text>
</comment>
<dbReference type="Proteomes" id="UP000590511">
    <property type="component" value="Unassembled WGS sequence"/>
</dbReference>
<proteinExistence type="predicted"/>